<dbReference type="AlphaFoldDB" id="A0ABD5PL13"/>
<proteinExistence type="predicted"/>
<dbReference type="Gene3D" id="3.60.15.10">
    <property type="entry name" value="Ribonuclease Z/Hydroxyacylglutathione hydrolase-like"/>
    <property type="match status" value="1"/>
</dbReference>
<dbReference type="CDD" id="cd07726">
    <property type="entry name" value="ST1585-like_MBL-fold"/>
    <property type="match status" value="1"/>
</dbReference>
<dbReference type="PANTHER" id="PTHR42951:SF4">
    <property type="entry name" value="ACYL-COENZYME A THIOESTERASE MBLAC2"/>
    <property type="match status" value="1"/>
</dbReference>
<dbReference type="RefSeq" id="WP_250139293.1">
    <property type="nucleotide sequence ID" value="NZ_JALIQP010000001.1"/>
</dbReference>
<dbReference type="SUPFAM" id="SSF56281">
    <property type="entry name" value="Metallo-hydrolase/oxidoreductase"/>
    <property type="match status" value="1"/>
</dbReference>
<reference evidence="2 3" key="1">
    <citation type="journal article" date="2019" name="Int. J. Syst. Evol. Microbiol.">
        <title>The Global Catalogue of Microorganisms (GCM) 10K type strain sequencing project: providing services to taxonomists for standard genome sequencing and annotation.</title>
        <authorList>
            <consortium name="The Broad Institute Genomics Platform"/>
            <consortium name="The Broad Institute Genome Sequencing Center for Infectious Disease"/>
            <person name="Wu L."/>
            <person name="Ma J."/>
        </authorList>
    </citation>
    <scope>NUCLEOTIDE SEQUENCE [LARGE SCALE GENOMIC DNA]</scope>
    <source>
        <strain evidence="2 3">WLHS5</strain>
    </source>
</reference>
<dbReference type="EMBL" id="JBHSFA010000002">
    <property type="protein sequence ID" value="MFC4541151.1"/>
    <property type="molecule type" value="Genomic_DNA"/>
</dbReference>
<accession>A0ABD5PL13</accession>
<feature type="domain" description="Metallo-beta-lactamase" evidence="1">
    <location>
        <begin position="21"/>
        <end position="227"/>
    </location>
</feature>
<dbReference type="SMART" id="SM00849">
    <property type="entry name" value="Lactamase_B"/>
    <property type="match status" value="1"/>
</dbReference>
<comment type="caution">
    <text evidence="2">The sequence shown here is derived from an EMBL/GenBank/DDBJ whole genome shotgun (WGS) entry which is preliminary data.</text>
</comment>
<dbReference type="InterPro" id="IPR050855">
    <property type="entry name" value="NDM-1-like"/>
</dbReference>
<dbReference type="Proteomes" id="UP001595898">
    <property type="component" value="Unassembled WGS sequence"/>
</dbReference>
<gene>
    <name evidence="2" type="ORF">ACFO5R_04315</name>
</gene>
<evidence type="ECO:0000259" key="1">
    <source>
        <dbReference type="SMART" id="SM00849"/>
    </source>
</evidence>
<protein>
    <submittedName>
        <fullName evidence="2">MBL fold metallo-hydrolase</fullName>
    </submittedName>
</protein>
<name>A0ABD5PL13_9EURY</name>
<sequence length="304" mass="33649">MLPEHTRKITAGGCEDLYCVDVNMFDVEEFGAVYVLDADRPTIIESGTGRNYERVLEALDALDIDRADVEVIALTHVHLDHAGGAGYFAEACPNATVKIHDIGTSHLADPERLVEGTKRAVQEQWQYYDDPVPIPDDRIDAIGDGDVIDLGDHRLVVHAAPGHAPHQVVFEHPENDAVFVADAAGLWAPDPGVLAPTSPPPNFQFEQCLDDVDTLESLSPSTILYTHFGARTDVADALTEYREVLTAWVEDVREARAELEDDDAVIEHFVERTSLDDVWGDHKAYPEVRMNTRGVLRYLDSQAD</sequence>
<organism evidence="2 3">
    <name type="scientific">Halosolutus amylolyticus</name>
    <dbReference type="NCBI Taxonomy" id="2932267"/>
    <lineage>
        <taxon>Archaea</taxon>
        <taxon>Methanobacteriati</taxon>
        <taxon>Methanobacteriota</taxon>
        <taxon>Stenosarchaea group</taxon>
        <taxon>Halobacteria</taxon>
        <taxon>Halobacteriales</taxon>
        <taxon>Natrialbaceae</taxon>
        <taxon>Halosolutus</taxon>
    </lineage>
</organism>
<dbReference type="PANTHER" id="PTHR42951">
    <property type="entry name" value="METALLO-BETA-LACTAMASE DOMAIN-CONTAINING"/>
    <property type="match status" value="1"/>
</dbReference>
<keyword evidence="3" id="KW-1185">Reference proteome</keyword>
<evidence type="ECO:0000313" key="3">
    <source>
        <dbReference type="Proteomes" id="UP001595898"/>
    </source>
</evidence>
<dbReference type="InterPro" id="IPR001279">
    <property type="entry name" value="Metallo-B-lactamas"/>
</dbReference>
<evidence type="ECO:0000313" key="2">
    <source>
        <dbReference type="EMBL" id="MFC4541151.1"/>
    </source>
</evidence>
<dbReference type="Pfam" id="PF00753">
    <property type="entry name" value="Lactamase_B"/>
    <property type="match status" value="1"/>
</dbReference>
<dbReference type="InterPro" id="IPR037482">
    <property type="entry name" value="ST1585_MBL-fold"/>
</dbReference>
<dbReference type="InterPro" id="IPR036866">
    <property type="entry name" value="RibonucZ/Hydroxyglut_hydro"/>
</dbReference>